<accession>A0AA39A438</accession>
<name>A0AA39A438_VITRO</name>
<feature type="domain" description="Casparian strip membrane protein" evidence="9">
    <location>
        <begin position="27"/>
        <end position="176"/>
    </location>
</feature>
<comment type="caution">
    <text evidence="8">Lacks conserved residue(s) required for the propagation of feature annotation.</text>
</comment>
<dbReference type="NCBIfam" id="TIGR01569">
    <property type="entry name" value="A_tha_TIGR01569"/>
    <property type="match status" value="1"/>
</dbReference>
<organism evidence="10 11">
    <name type="scientific">Vitis rotundifolia</name>
    <name type="common">Muscadine grape</name>
    <dbReference type="NCBI Taxonomy" id="103349"/>
    <lineage>
        <taxon>Eukaryota</taxon>
        <taxon>Viridiplantae</taxon>
        <taxon>Streptophyta</taxon>
        <taxon>Embryophyta</taxon>
        <taxon>Tracheophyta</taxon>
        <taxon>Spermatophyta</taxon>
        <taxon>Magnoliopsida</taxon>
        <taxon>eudicotyledons</taxon>
        <taxon>Gunneridae</taxon>
        <taxon>Pentapetalae</taxon>
        <taxon>rosids</taxon>
        <taxon>Vitales</taxon>
        <taxon>Vitaceae</taxon>
        <taxon>Viteae</taxon>
        <taxon>Vitis</taxon>
    </lineage>
</organism>
<sequence length="195" mass="20729">MEVENKSSFGGMESRSKEVKVVTGGELRPFDLVLRVVALALTLVAAVLLGVDKQTKVVPLQLLPTLPPMDVPVTAKWRYLSAFVYFVVSNAIACSYAALSLLLSVGNRKGNKGLGLAITVMDLVMVALLFSSNGAAGGIGLMGYEGNSRVRWGKVCDVFGKFCDQVAVALGLSLFGGLAFFLLVVMAAFALNKRH</sequence>
<keyword evidence="4 8" id="KW-1003">Cell membrane</keyword>
<reference evidence="10 11" key="1">
    <citation type="journal article" date="2023" name="BMC Biotechnol.">
        <title>Vitis rotundifolia cv Carlos genome sequencing.</title>
        <authorList>
            <person name="Huff M."/>
            <person name="Hulse-Kemp A."/>
            <person name="Scheffler B."/>
            <person name="Youngblood R."/>
            <person name="Simpson S."/>
            <person name="Babiker E."/>
            <person name="Staton M."/>
        </authorList>
    </citation>
    <scope>NUCLEOTIDE SEQUENCE [LARGE SCALE GENOMIC DNA]</scope>
    <source>
        <tissue evidence="10">Leaf</tissue>
    </source>
</reference>
<gene>
    <name evidence="10" type="ORF">PVL29_005777</name>
</gene>
<evidence type="ECO:0000256" key="2">
    <source>
        <dbReference type="ARBA" id="ARBA00007651"/>
    </source>
</evidence>
<dbReference type="Pfam" id="PF04535">
    <property type="entry name" value="CASP_dom"/>
    <property type="match status" value="1"/>
</dbReference>
<comment type="subcellular location">
    <subcellularLocation>
        <location evidence="1 8">Cell membrane</location>
        <topology evidence="1 8">Multi-pass membrane protein</topology>
    </subcellularLocation>
</comment>
<keyword evidence="11" id="KW-1185">Reference proteome</keyword>
<evidence type="ECO:0000256" key="1">
    <source>
        <dbReference type="ARBA" id="ARBA00004651"/>
    </source>
</evidence>
<evidence type="ECO:0000256" key="7">
    <source>
        <dbReference type="ARBA" id="ARBA00023136"/>
    </source>
</evidence>
<keyword evidence="6 8" id="KW-1133">Transmembrane helix</keyword>
<comment type="similarity">
    <text evidence="2 8">Belongs to the Casparian strip membrane proteins (CASP) family.</text>
</comment>
<dbReference type="AlphaFoldDB" id="A0AA39A438"/>
<evidence type="ECO:0000313" key="11">
    <source>
        <dbReference type="Proteomes" id="UP001168098"/>
    </source>
</evidence>
<comment type="caution">
    <text evidence="10">The sequence shown here is derived from an EMBL/GenBank/DDBJ whole genome shotgun (WGS) entry which is preliminary data.</text>
</comment>
<evidence type="ECO:0000256" key="3">
    <source>
        <dbReference type="ARBA" id="ARBA00011489"/>
    </source>
</evidence>
<evidence type="ECO:0000256" key="5">
    <source>
        <dbReference type="ARBA" id="ARBA00022692"/>
    </source>
</evidence>
<keyword evidence="5 8" id="KW-0812">Transmembrane</keyword>
<dbReference type="InterPro" id="IPR006702">
    <property type="entry name" value="CASP_dom"/>
</dbReference>
<keyword evidence="7 8" id="KW-0472">Membrane</keyword>
<feature type="transmembrane region" description="Helical" evidence="8">
    <location>
        <begin position="167"/>
        <end position="191"/>
    </location>
</feature>
<protein>
    <recommendedName>
        <fullName evidence="8">CASP-like protein</fullName>
    </recommendedName>
</protein>
<dbReference type="EMBL" id="JARBHA010000005">
    <property type="protein sequence ID" value="KAJ9700107.1"/>
    <property type="molecule type" value="Genomic_DNA"/>
</dbReference>
<evidence type="ECO:0000313" key="10">
    <source>
        <dbReference type="EMBL" id="KAJ9700107.1"/>
    </source>
</evidence>
<feature type="transmembrane region" description="Helical" evidence="8">
    <location>
        <begin position="32"/>
        <end position="51"/>
    </location>
</feature>
<dbReference type="Proteomes" id="UP001168098">
    <property type="component" value="Unassembled WGS sequence"/>
</dbReference>
<dbReference type="InterPro" id="IPR044173">
    <property type="entry name" value="CASPL"/>
</dbReference>
<dbReference type="GO" id="GO:0005886">
    <property type="term" value="C:plasma membrane"/>
    <property type="evidence" value="ECO:0007669"/>
    <property type="project" value="UniProtKB-SubCell"/>
</dbReference>
<evidence type="ECO:0000256" key="8">
    <source>
        <dbReference type="RuleBase" id="RU361233"/>
    </source>
</evidence>
<evidence type="ECO:0000256" key="4">
    <source>
        <dbReference type="ARBA" id="ARBA00022475"/>
    </source>
</evidence>
<proteinExistence type="inferred from homology"/>
<evidence type="ECO:0000259" key="9">
    <source>
        <dbReference type="Pfam" id="PF04535"/>
    </source>
</evidence>
<comment type="subunit">
    <text evidence="3 8">Homodimer and heterodimers.</text>
</comment>
<dbReference type="PANTHER" id="PTHR36488:SF8">
    <property type="entry name" value="CASP-LIKE PROTEIN 1U1"/>
    <property type="match status" value="1"/>
</dbReference>
<evidence type="ECO:0000256" key="6">
    <source>
        <dbReference type="ARBA" id="ARBA00022989"/>
    </source>
</evidence>
<feature type="transmembrane region" description="Helical" evidence="8">
    <location>
        <begin position="79"/>
        <end position="102"/>
    </location>
</feature>
<dbReference type="PANTHER" id="PTHR36488">
    <property type="entry name" value="CASP-LIKE PROTEIN 1U1"/>
    <property type="match status" value="1"/>
</dbReference>
<dbReference type="InterPro" id="IPR006459">
    <property type="entry name" value="CASP/CASPL"/>
</dbReference>